<dbReference type="Proteomes" id="UP001153069">
    <property type="component" value="Unassembled WGS sequence"/>
</dbReference>
<sequence length="275" mass="28283">MMRVLRSLLLLLVAPQAVAFGPTTAGALGRSKTSLFVDATVNGAIGRSREKKEIDQAATIRVGEALPADIDVIVCGTTSEEEDDNAAAMSIRDAVGNGKAVLVGMPGAFTPTCTEQHLPGYVEKMSQFSSLGYDSVAVLTTNDRYVNDMWAKSVVGDSDSPLQILSDGDGDLVRMLGLSEDMGFGVGVRSKRFALVLENGTVTQVLADEGLSSCSATSAENVLKVLSGGASVASADDDSNQAAVAVLLLAIAAGAAATMGGVDMGSFQMPSFPTP</sequence>
<comment type="function">
    <text evidence="6">Thiol-specific peroxidase that catalyzes the reduction of hydrogen peroxide and organic hydroperoxides to water and alcohols, respectively. Plays a role in cell protection against oxidative stress by detoxifying peroxides.</text>
</comment>
<dbReference type="GO" id="GO:0042744">
    <property type="term" value="P:hydrogen peroxide catabolic process"/>
    <property type="evidence" value="ECO:0007669"/>
    <property type="project" value="TreeGrafter"/>
</dbReference>
<keyword evidence="2 6" id="KW-0575">Peroxidase</keyword>
<evidence type="ECO:0000313" key="10">
    <source>
        <dbReference type="Proteomes" id="UP001153069"/>
    </source>
</evidence>
<dbReference type="Gene3D" id="3.40.30.10">
    <property type="entry name" value="Glutaredoxin"/>
    <property type="match status" value="1"/>
</dbReference>
<dbReference type="PANTHER" id="PTHR10430:SF16">
    <property type="entry name" value="PEROXIREDOXIN-5, MITOCHONDRIAL"/>
    <property type="match status" value="1"/>
</dbReference>
<accession>A0A9N8ED00</accession>
<name>A0A9N8ED00_9STRA</name>
<proteinExistence type="inferred from homology"/>
<dbReference type="SUPFAM" id="SSF52833">
    <property type="entry name" value="Thioredoxin-like"/>
    <property type="match status" value="1"/>
</dbReference>
<feature type="active site" description="Cysteine sulfenic acid (-SOH) intermediate" evidence="5">
    <location>
        <position position="113"/>
    </location>
</feature>
<evidence type="ECO:0000259" key="8">
    <source>
        <dbReference type="Pfam" id="PF08534"/>
    </source>
</evidence>
<keyword evidence="10" id="KW-1185">Reference proteome</keyword>
<dbReference type="GO" id="GO:0034599">
    <property type="term" value="P:cellular response to oxidative stress"/>
    <property type="evidence" value="ECO:0007669"/>
    <property type="project" value="InterPro"/>
</dbReference>
<comment type="similarity">
    <text evidence="1 6">Belongs to the peroxiredoxin family. Prx5 subfamily.</text>
</comment>
<dbReference type="CDD" id="cd03013">
    <property type="entry name" value="PRX5_like"/>
    <property type="match status" value="1"/>
</dbReference>
<evidence type="ECO:0000256" key="4">
    <source>
        <dbReference type="ARBA" id="ARBA00023002"/>
    </source>
</evidence>
<dbReference type="Pfam" id="PF08534">
    <property type="entry name" value="Redoxin"/>
    <property type="match status" value="1"/>
</dbReference>
<keyword evidence="3 6" id="KW-0049">Antioxidant</keyword>
<evidence type="ECO:0000256" key="5">
    <source>
        <dbReference type="PIRSR" id="PIRSR637944-1"/>
    </source>
</evidence>
<reference evidence="9" key="1">
    <citation type="submission" date="2020-06" db="EMBL/GenBank/DDBJ databases">
        <authorList>
            <consortium name="Plant Systems Biology data submission"/>
        </authorList>
    </citation>
    <scope>NUCLEOTIDE SEQUENCE</scope>
    <source>
        <strain evidence="9">D6</strain>
    </source>
</reference>
<evidence type="ECO:0000256" key="2">
    <source>
        <dbReference type="ARBA" id="ARBA00022559"/>
    </source>
</evidence>
<keyword evidence="4 6" id="KW-0560">Oxidoreductase</keyword>
<comment type="caution">
    <text evidence="9">The sequence shown here is derived from an EMBL/GenBank/DDBJ whole genome shotgun (WGS) entry which is preliminary data.</text>
</comment>
<protein>
    <submittedName>
        <fullName evidence="9">Peroxiredoxin-2E</fullName>
    </submittedName>
</protein>
<evidence type="ECO:0000313" key="9">
    <source>
        <dbReference type="EMBL" id="CAB9516991.1"/>
    </source>
</evidence>
<feature type="chain" id="PRO_5040361498" evidence="7">
    <location>
        <begin position="20"/>
        <end position="275"/>
    </location>
</feature>
<dbReference type="OrthoDB" id="1882547at2759"/>
<evidence type="ECO:0000256" key="3">
    <source>
        <dbReference type="ARBA" id="ARBA00022862"/>
    </source>
</evidence>
<feature type="signal peptide" evidence="7">
    <location>
        <begin position="1"/>
        <end position="19"/>
    </location>
</feature>
<evidence type="ECO:0000256" key="7">
    <source>
        <dbReference type="SAM" id="SignalP"/>
    </source>
</evidence>
<dbReference type="InterPro" id="IPR036249">
    <property type="entry name" value="Thioredoxin-like_sf"/>
</dbReference>
<dbReference type="GO" id="GO:0045454">
    <property type="term" value="P:cell redox homeostasis"/>
    <property type="evidence" value="ECO:0007669"/>
    <property type="project" value="TreeGrafter"/>
</dbReference>
<dbReference type="EMBL" id="CAICTM010000819">
    <property type="protein sequence ID" value="CAB9516991.1"/>
    <property type="molecule type" value="Genomic_DNA"/>
</dbReference>
<dbReference type="PANTHER" id="PTHR10430">
    <property type="entry name" value="PEROXIREDOXIN"/>
    <property type="match status" value="1"/>
</dbReference>
<gene>
    <name evidence="9" type="ORF">SEMRO_820_G207260.1</name>
</gene>
<evidence type="ECO:0000256" key="6">
    <source>
        <dbReference type="RuleBase" id="RU366011"/>
    </source>
</evidence>
<dbReference type="GO" id="GO:0008379">
    <property type="term" value="F:thioredoxin peroxidase activity"/>
    <property type="evidence" value="ECO:0007669"/>
    <property type="project" value="InterPro"/>
</dbReference>
<evidence type="ECO:0000256" key="1">
    <source>
        <dbReference type="ARBA" id="ARBA00010505"/>
    </source>
</evidence>
<dbReference type="InterPro" id="IPR013740">
    <property type="entry name" value="Redoxin"/>
</dbReference>
<dbReference type="GO" id="GO:0005737">
    <property type="term" value="C:cytoplasm"/>
    <property type="evidence" value="ECO:0007669"/>
    <property type="project" value="TreeGrafter"/>
</dbReference>
<dbReference type="AlphaFoldDB" id="A0A9N8ED00"/>
<organism evidence="9 10">
    <name type="scientific">Seminavis robusta</name>
    <dbReference type="NCBI Taxonomy" id="568900"/>
    <lineage>
        <taxon>Eukaryota</taxon>
        <taxon>Sar</taxon>
        <taxon>Stramenopiles</taxon>
        <taxon>Ochrophyta</taxon>
        <taxon>Bacillariophyta</taxon>
        <taxon>Bacillariophyceae</taxon>
        <taxon>Bacillariophycidae</taxon>
        <taxon>Naviculales</taxon>
        <taxon>Naviculaceae</taxon>
        <taxon>Seminavis</taxon>
    </lineage>
</organism>
<feature type="domain" description="Redoxin" evidence="8">
    <location>
        <begin position="84"/>
        <end position="208"/>
    </location>
</feature>
<dbReference type="InterPro" id="IPR037944">
    <property type="entry name" value="PRX5-like"/>
</dbReference>
<keyword evidence="6" id="KW-0676">Redox-active center</keyword>
<keyword evidence="7" id="KW-0732">Signal</keyword>